<dbReference type="CDD" id="cd11330">
    <property type="entry name" value="AmyAc_OligoGlu"/>
    <property type="match status" value="1"/>
</dbReference>
<dbReference type="SUPFAM" id="SSF51445">
    <property type="entry name" value="(Trans)glycosidases"/>
    <property type="match status" value="1"/>
</dbReference>
<evidence type="ECO:0000256" key="1">
    <source>
        <dbReference type="ARBA" id="ARBA00008061"/>
    </source>
</evidence>
<dbReference type="EMBL" id="JBHRTI010000004">
    <property type="protein sequence ID" value="MFC3148316.1"/>
    <property type="molecule type" value="Genomic_DNA"/>
</dbReference>
<dbReference type="InterPro" id="IPR017853">
    <property type="entry name" value="GH"/>
</dbReference>
<dbReference type="RefSeq" id="WP_377304129.1">
    <property type="nucleotide sequence ID" value="NZ_CP180191.1"/>
</dbReference>
<evidence type="ECO:0000259" key="2">
    <source>
        <dbReference type="SMART" id="SM00642"/>
    </source>
</evidence>
<proteinExistence type="inferred from homology"/>
<dbReference type="Gene3D" id="2.60.40.1180">
    <property type="entry name" value="Golgi alpha-mannosidase II"/>
    <property type="match status" value="1"/>
</dbReference>
<keyword evidence="4" id="KW-1185">Reference proteome</keyword>
<protein>
    <submittedName>
        <fullName evidence="3">Alpha-amylase family glycosyl hydrolase</fullName>
    </submittedName>
</protein>
<dbReference type="Gene3D" id="3.20.20.80">
    <property type="entry name" value="Glycosidases"/>
    <property type="match status" value="2"/>
</dbReference>
<dbReference type="InterPro" id="IPR045857">
    <property type="entry name" value="O16G_dom_2"/>
</dbReference>
<dbReference type="InterPro" id="IPR013780">
    <property type="entry name" value="Glyco_hydro_b"/>
</dbReference>
<comment type="caution">
    <text evidence="3">The sequence shown here is derived from an EMBL/GenBank/DDBJ whole genome shotgun (WGS) entry which is preliminary data.</text>
</comment>
<dbReference type="GO" id="GO:0016787">
    <property type="term" value="F:hydrolase activity"/>
    <property type="evidence" value="ECO:0007669"/>
    <property type="project" value="UniProtKB-KW"/>
</dbReference>
<dbReference type="Proteomes" id="UP001595556">
    <property type="component" value="Unassembled WGS sequence"/>
</dbReference>
<organism evidence="3 4">
    <name type="scientific">Piscinibacterium candidicorallinum</name>
    <dbReference type="NCBI Taxonomy" id="1793872"/>
    <lineage>
        <taxon>Bacteria</taxon>
        <taxon>Pseudomonadati</taxon>
        <taxon>Pseudomonadota</taxon>
        <taxon>Betaproteobacteria</taxon>
        <taxon>Burkholderiales</taxon>
        <taxon>Piscinibacterium</taxon>
    </lineage>
</organism>
<dbReference type="PANTHER" id="PTHR10357">
    <property type="entry name" value="ALPHA-AMYLASE FAMILY MEMBER"/>
    <property type="match status" value="1"/>
</dbReference>
<dbReference type="Pfam" id="PF00128">
    <property type="entry name" value="Alpha-amylase"/>
    <property type="match status" value="1"/>
</dbReference>
<keyword evidence="3" id="KW-0378">Hydrolase</keyword>
<dbReference type="InterPro" id="IPR006047">
    <property type="entry name" value="GH13_cat_dom"/>
</dbReference>
<sequence length="564" mass="62843">MQRSRVTPAQPGPDSGRLPSWWQGGVIYQVYLRSFQDSNGDGIGDLRGLLSRLPYIASLGVDGLWICPFFPSPMRDFGYDVSDFCGVDPQFGSLDDFDRVVHRAHALGLRVIIDQVWSHTAAEHPWFAQSRSDRTNPKADWYVWAQPKPDGSPPNNWLSWMGGPAWQWEPRRRQYYLHNFLPAMPDLNFHNPDVQDAILQVARFWLDRGVDGFRLDTANLYAHDPQLRDNGALPPESRGDSPVLMQDHAYTMNQPESLAFLQRLRALMDTYTDRMTVGEIGGSQALSTMQTYTRGVDALHTAYSFAFLGGRPDAAAVAEQLRPWSEDAGWPSWAFSNHDAPRVATRWSGQTQQAFSFGGQTLAGSTPGANPLTWMALLLALRGTVFIYQGEELGLPQSEVPFEAMRDPYGLANWPLIPGRDGCRTPMPWVCGAPYAGFSEHAPWLPADPAHAALAVEQQDADPDSMLNQTRALITLRNEHPALRVGTCEVLVAEGDVLFIKRALGRHTVLAAFNLGHTPQAWPPEMQVGTHELLWSTPRHLESRQVLPAGCALFLNVYPLDSNP</sequence>
<name>A0ABV7H9Q8_9BURK</name>
<accession>A0ABV7H9Q8</accession>
<gene>
    <name evidence="3" type="ORF">ACFOEN_11750</name>
</gene>
<comment type="similarity">
    <text evidence="1">Belongs to the glycosyl hydrolase 13 family.</text>
</comment>
<evidence type="ECO:0000313" key="4">
    <source>
        <dbReference type="Proteomes" id="UP001595556"/>
    </source>
</evidence>
<dbReference type="PANTHER" id="PTHR10357:SF179">
    <property type="entry name" value="NEUTRAL AND BASIC AMINO ACID TRANSPORT PROTEIN RBAT"/>
    <property type="match status" value="1"/>
</dbReference>
<evidence type="ECO:0000313" key="3">
    <source>
        <dbReference type="EMBL" id="MFC3148316.1"/>
    </source>
</evidence>
<dbReference type="SMART" id="SM00642">
    <property type="entry name" value="Aamy"/>
    <property type="match status" value="1"/>
</dbReference>
<dbReference type="Gene3D" id="3.90.400.10">
    <property type="entry name" value="Oligo-1,6-glucosidase, Domain 2"/>
    <property type="match status" value="1"/>
</dbReference>
<feature type="domain" description="Glycosyl hydrolase family 13 catalytic" evidence="2">
    <location>
        <begin position="29"/>
        <end position="424"/>
    </location>
</feature>
<reference evidence="4" key="1">
    <citation type="journal article" date="2019" name="Int. J. Syst. Evol. Microbiol.">
        <title>The Global Catalogue of Microorganisms (GCM) 10K type strain sequencing project: providing services to taxonomists for standard genome sequencing and annotation.</title>
        <authorList>
            <consortium name="The Broad Institute Genomics Platform"/>
            <consortium name="The Broad Institute Genome Sequencing Center for Infectious Disease"/>
            <person name="Wu L."/>
            <person name="Ma J."/>
        </authorList>
    </citation>
    <scope>NUCLEOTIDE SEQUENCE [LARGE SCALE GENOMIC DNA]</scope>
    <source>
        <strain evidence="4">KCTC 52168</strain>
    </source>
</reference>